<feature type="binding site" description="axial binding residue" evidence="9">
    <location>
        <position position="420"/>
    </location>
    <ligand>
        <name>heme</name>
        <dbReference type="ChEBI" id="CHEBI:30413"/>
    </ligand>
    <ligandPart>
        <name>Fe</name>
        <dbReference type="ChEBI" id="CHEBI:18248"/>
    </ligandPart>
</feature>
<dbReference type="InterPro" id="IPR001128">
    <property type="entry name" value="Cyt_P450"/>
</dbReference>
<dbReference type="PRINTS" id="PR00463">
    <property type="entry name" value="EP450I"/>
</dbReference>
<dbReference type="EMBL" id="JH711575">
    <property type="protein sequence ID" value="EIW83715.1"/>
    <property type="molecule type" value="Genomic_DNA"/>
</dbReference>
<dbReference type="InterPro" id="IPR002401">
    <property type="entry name" value="Cyt_P450_E_grp-I"/>
</dbReference>
<keyword evidence="6 10" id="KW-0560">Oxidoreductase</keyword>
<evidence type="ECO:0000256" key="5">
    <source>
        <dbReference type="ARBA" id="ARBA00022723"/>
    </source>
</evidence>
<protein>
    <submittedName>
        <fullName evidence="11">Cytochrome P450</fullName>
    </submittedName>
</protein>
<accession>A0A5M3MYJ4</accession>
<name>A0A5M3MYJ4_CONPW</name>
<dbReference type="RefSeq" id="XP_007765461.1">
    <property type="nucleotide sequence ID" value="XM_007767271.1"/>
</dbReference>
<dbReference type="CDD" id="cd11065">
    <property type="entry name" value="CYP64-like"/>
    <property type="match status" value="1"/>
</dbReference>
<keyword evidence="4 9" id="KW-0349">Heme</keyword>
<comment type="similarity">
    <text evidence="3 10">Belongs to the cytochrome P450 family.</text>
</comment>
<organism evidence="11 12">
    <name type="scientific">Coniophora puteana (strain RWD-64-598)</name>
    <name type="common">Brown rot fungus</name>
    <dbReference type="NCBI Taxonomy" id="741705"/>
    <lineage>
        <taxon>Eukaryota</taxon>
        <taxon>Fungi</taxon>
        <taxon>Dikarya</taxon>
        <taxon>Basidiomycota</taxon>
        <taxon>Agaricomycotina</taxon>
        <taxon>Agaricomycetes</taxon>
        <taxon>Agaricomycetidae</taxon>
        <taxon>Boletales</taxon>
        <taxon>Coniophorineae</taxon>
        <taxon>Coniophoraceae</taxon>
        <taxon>Coniophora</taxon>
    </lineage>
</organism>
<keyword evidence="8 10" id="KW-0503">Monooxygenase</keyword>
<dbReference type="OrthoDB" id="2789670at2759"/>
<evidence type="ECO:0000256" key="1">
    <source>
        <dbReference type="ARBA" id="ARBA00001971"/>
    </source>
</evidence>
<dbReference type="GO" id="GO:0004497">
    <property type="term" value="F:monooxygenase activity"/>
    <property type="evidence" value="ECO:0007669"/>
    <property type="project" value="UniProtKB-KW"/>
</dbReference>
<dbReference type="InterPro" id="IPR050364">
    <property type="entry name" value="Cytochrome_P450_fung"/>
</dbReference>
<keyword evidence="7 9" id="KW-0408">Iron</keyword>
<keyword evidence="12" id="KW-1185">Reference proteome</keyword>
<evidence type="ECO:0000256" key="9">
    <source>
        <dbReference type="PIRSR" id="PIRSR602401-1"/>
    </source>
</evidence>
<dbReference type="PROSITE" id="PS00086">
    <property type="entry name" value="CYTOCHROME_P450"/>
    <property type="match status" value="1"/>
</dbReference>
<reference evidence="12" key="1">
    <citation type="journal article" date="2012" name="Science">
        <title>The Paleozoic origin of enzymatic lignin decomposition reconstructed from 31 fungal genomes.</title>
        <authorList>
            <person name="Floudas D."/>
            <person name="Binder M."/>
            <person name="Riley R."/>
            <person name="Barry K."/>
            <person name="Blanchette R.A."/>
            <person name="Henrissat B."/>
            <person name="Martinez A.T."/>
            <person name="Otillar R."/>
            <person name="Spatafora J.W."/>
            <person name="Yadav J.S."/>
            <person name="Aerts A."/>
            <person name="Benoit I."/>
            <person name="Boyd A."/>
            <person name="Carlson A."/>
            <person name="Copeland A."/>
            <person name="Coutinho P.M."/>
            <person name="de Vries R.P."/>
            <person name="Ferreira P."/>
            <person name="Findley K."/>
            <person name="Foster B."/>
            <person name="Gaskell J."/>
            <person name="Glotzer D."/>
            <person name="Gorecki P."/>
            <person name="Heitman J."/>
            <person name="Hesse C."/>
            <person name="Hori C."/>
            <person name="Igarashi K."/>
            <person name="Jurgens J.A."/>
            <person name="Kallen N."/>
            <person name="Kersten P."/>
            <person name="Kohler A."/>
            <person name="Kuees U."/>
            <person name="Kumar T.K.A."/>
            <person name="Kuo A."/>
            <person name="LaButti K."/>
            <person name="Larrondo L.F."/>
            <person name="Lindquist E."/>
            <person name="Ling A."/>
            <person name="Lombard V."/>
            <person name="Lucas S."/>
            <person name="Lundell T."/>
            <person name="Martin R."/>
            <person name="McLaughlin D.J."/>
            <person name="Morgenstern I."/>
            <person name="Morin E."/>
            <person name="Murat C."/>
            <person name="Nagy L.G."/>
            <person name="Nolan M."/>
            <person name="Ohm R.A."/>
            <person name="Patyshakuliyeva A."/>
            <person name="Rokas A."/>
            <person name="Ruiz-Duenas F.J."/>
            <person name="Sabat G."/>
            <person name="Salamov A."/>
            <person name="Samejima M."/>
            <person name="Schmutz J."/>
            <person name="Slot J.C."/>
            <person name="St John F."/>
            <person name="Stenlid J."/>
            <person name="Sun H."/>
            <person name="Sun S."/>
            <person name="Syed K."/>
            <person name="Tsang A."/>
            <person name="Wiebenga A."/>
            <person name="Young D."/>
            <person name="Pisabarro A."/>
            <person name="Eastwood D.C."/>
            <person name="Martin F."/>
            <person name="Cullen D."/>
            <person name="Grigoriev I.V."/>
            <person name="Hibbett D.S."/>
        </authorList>
    </citation>
    <scope>NUCLEOTIDE SEQUENCE [LARGE SCALE GENOMIC DNA]</scope>
    <source>
        <strain evidence="12">RWD-64-598 SS2</strain>
    </source>
</reference>
<evidence type="ECO:0000256" key="6">
    <source>
        <dbReference type="ARBA" id="ARBA00023002"/>
    </source>
</evidence>
<evidence type="ECO:0000256" key="3">
    <source>
        <dbReference type="ARBA" id="ARBA00010617"/>
    </source>
</evidence>
<evidence type="ECO:0000256" key="8">
    <source>
        <dbReference type="ARBA" id="ARBA00023033"/>
    </source>
</evidence>
<dbReference type="GO" id="GO:0016705">
    <property type="term" value="F:oxidoreductase activity, acting on paired donors, with incorporation or reduction of molecular oxygen"/>
    <property type="evidence" value="ECO:0007669"/>
    <property type="project" value="InterPro"/>
</dbReference>
<dbReference type="PANTHER" id="PTHR46300:SF7">
    <property type="entry name" value="P450, PUTATIVE (EUROFUNG)-RELATED"/>
    <property type="match status" value="1"/>
</dbReference>
<keyword evidence="5 9" id="KW-0479">Metal-binding</keyword>
<evidence type="ECO:0000313" key="11">
    <source>
        <dbReference type="EMBL" id="EIW83715.1"/>
    </source>
</evidence>
<comment type="cofactor">
    <cofactor evidence="1 9">
        <name>heme</name>
        <dbReference type="ChEBI" id="CHEBI:30413"/>
    </cofactor>
</comment>
<dbReference type="AlphaFoldDB" id="A0A5M3MYJ4"/>
<gene>
    <name evidence="11" type="ORF">CONPUDRAFT_80341</name>
</gene>
<dbReference type="GeneID" id="19210072"/>
<dbReference type="GO" id="GO:0005506">
    <property type="term" value="F:iron ion binding"/>
    <property type="evidence" value="ECO:0007669"/>
    <property type="project" value="InterPro"/>
</dbReference>
<dbReference type="KEGG" id="cput:CONPUDRAFT_80341"/>
<evidence type="ECO:0000313" key="12">
    <source>
        <dbReference type="Proteomes" id="UP000053558"/>
    </source>
</evidence>
<dbReference type="GO" id="GO:0020037">
    <property type="term" value="F:heme binding"/>
    <property type="evidence" value="ECO:0007669"/>
    <property type="project" value="InterPro"/>
</dbReference>
<evidence type="ECO:0000256" key="2">
    <source>
        <dbReference type="ARBA" id="ARBA00005179"/>
    </source>
</evidence>
<dbReference type="PANTHER" id="PTHR46300">
    <property type="entry name" value="P450, PUTATIVE (EUROFUNG)-RELATED-RELATED"/>
    <property type="match status" value="1"/>
</dbReference>
<evidence type="ECO:0000256" key="4">
    <source>
        <dbReference type="ARBA" id="ARBA00022617"/>
    </source>
</evidence>
<evidence type="ECO:0000256" key="7">
    <source>
        <dbReference type="ARBA" id="ARBA00023004"/>
    </source>
</evidence>
<dbReference type="Pfam" id="PF00067">
    <property type="entry name" value="p450"/>
    <property type="match status" value="1"/>
</dbReference>
<evidence type="ECO:0000256" key="10">
    <source>
        <dbReference type="RuleBase" id="RU000461"/>
    </source>
</evidence>
<dbReference type="Gene3D" id="1.10.630.10">
    <property type="entry name" value="Cytochrome P450"/>
    <property type="match status" value="1"/>
</dbReference>
<dbReference type="InterPro" id="IPR017972">
    <property type="entry name" value="Cyt_P450_CS"/>
</dbReference>
<comment type="pathway">
    <text evidence="2">Secondary metabolite biosynthesis.</text>
</comment>
<proteinExistence type="inferred from homology"/>
<dbReference type="SUPFAM" id="SSF48264">
    <property type="entry name" value="Cytochrome P450"/>
    <property type="match status" value="1"/>
</dbReference>
<sequence>MRSRARRGGLPLPPGPLGIPWLGNVIGLDVAQPWVTYTKYGEKYGGLVYTKLLGQDLIVINDEEVAIELLERRSAIYSGRPVIATNELFGMDFNTGLLQYGPHWKFHRKLFHTALRAEAAQSYDQLQMSKARQFVRSLAKSPERFEEHLKTLSASIIMAITYGYDAQPEEDPFVEKVEQLIGMFLTALTPERAALIGAIPFLAHIPSWMPGGRYKLRANECRELAQKVLSEPYEFVKQKRAEGTAKKSMVSDLLDAEHSSKEVSEYDMEKEIMAVATTVFLGGAETTYSSVYTFLLAMILYPDVQRKAQDEIDQVVGHDRLPDFADRPNLPYIEGVLRETLRWHHSTPVALPHATTDSDVYKGYYIPKGALLLVNLWAMTHNPRQFASPELFMPERYLDSPGHVAEKPFSHPFGFGRRICPGRYVADGSVWATIVSVLATFRIVNAKDGNGESIEVKEEFLSGLAVRPKPFRCGFEKRWNGVETILGD</sequence>
<dbReference type="OMA" id="NEIDQMQ"/>
<dbReference type="Proteomes" id="UP000053558">
    <property type="component" value="Unassembled WGS sequence"/>
</dbReference>
<dbReference type="InterPro" id="IPR036396">
    <property type="entry name" value="Cyt_P450_sf"/>
</dbReference>
<comment type="caution">
    <text evidence="11">The sequence shown here is derived from an EMBL/GenBank/DDBJ whole genome shotgun (WGS) entry which is preliminary data.</text>
</comment>